<organism evidence="7 8">
    <name type="scientific">Oecophyllibacter saccharovorans</name>
    <dbReference type="NCBI Taxonomy" id="2558360"/>
    <lineage>
        <taxon>Bacteria</taxon>
        <taxon>Pseudomonadati</taxon>
        <taxon>Pseudomonadota</taxon>
        <taxon>Alphaproteobacteria</taxon>
        <taxon>Acetobacterales</taxon>
        <taxon>Acetobacteraceae</taxon>
        <taxon>Oecophyllibacter</taxon>
    </lineage>
</organism>
<evidence type="ECO:0000313" key="8">
    <source>
        <dbReference type="Proteomes" id="UP000315037"/>
    </source>
</evidence>
<accession>A0A506UQL4</accession>
<sequence>MSSRSKDTKKNSSDIKAGSPEGKRSSLRLEHGTQYLCQARLDVAGQPGILQVLQGVPHLHLRVDVAIEPLAPEKGLYEVRLTLQGQGTIAGPEGQEPQTIYAASVVYGGLFGVEGSGSEEARKKLLSQEAPTALFHGARHTLLTLIRDAGFPVGAPQPIDFRTFWDQKKAAVARDQAALQEGR</sequence>
<comment type="caution">
    <text evidence="7">The sequence shown here is derived from an EMBL/GenBank/DDBJ whole genome shotgun (WGS) entry which is preliminary data.</text>
</comment>
<dbReference type="EMBL" id="SORZ01000001">
    <property type="protein sequence ID" value="TPW35616.1"/>
    <property type="molecule type" value="Genomic_DNA"/>
</dbReference>
<dbReference type="AlphaFoldDB" id="A0A506UQL4"/>
<dbReference type="Proteomes" id="UP000315037">
    <property type="component" value="Unassembled WGS sequence"/>
</dbReference>
<dbReference type="GO" id="GO:0015031">
    <property type="term" value="P:protein transport"/>
    <property type="evidence" value="ECO:0007669"/>
    <property type="project" value="UniProtKB-KW"/>
</dbReference>
<evidence type="ECO:0000256" key="1">
    <source>
        <dbReference type="ARBA" id="ARBA00009990"/>
    </source>
</evidence>
<keyword evidence="5" id="KW-0143">Chaperone</keyword>
<protein>
    <recommendedName>
        <fullName evidence="9">Preprotein translocase subunit SecB</fullName>
    </recommendedName>
</protein>
<evidence type="ECO:0000256" key="5">
    <source>
        <dbReference type="ARBA" id="ARBA00023186"/>
    </source>
</evidence>
<dbReference type="GO" id="GO:0051082">
    <property type="term" value="F:unfolded protein binding"/>
    <property type="evidence" value="ECO:0007669"/>
    <property type="project" value="InterPro"/>
</dbReference>
<evidence type="ECO:0000256" key="4">
    <source>
        <dbReference type="ARBA" id="ARBA00023010"/>
    </source>
</evidence>
<keyword evidence="3" id="KW-0653">Protein transport</keyword>
<gene>
    <name evidence="7" type="ORF">E3202_01185</name>
</gene>
<dbReference type="GO" id="GO:0051262">
    <property type="term" value="P:protein tetramerization"/>
    <property type="evidence" value="ECO:0007669"/>
    <property type="project" value="InterPro"/>
</dbReference>
<evidence type="ECO:0000256" key="6">
    <source>
        <dbReference type="SAM" id="MobiDB-lite"/>
    </source>
</evidence>
<dbReference type="InterPro" id="IPR035958">
    <property type="entry name" value="SecB-like_sf"/>
</dbReference>
<proteinExistence type="inferred from homology"/>
<dbReference type="InterPro" id="IPR003708">
    <property type="entry name" value="SecB"/>
</dbReference>
<reference evidence="7 8" key="1">
    <citation type="submission" date="2019-03" db="EMBL/GenBank/DDBJ databases">
        <title>The complete genome sequence of Neokomagataea sp. Jb2 NBRC113641.</title>
        <authorList>
            <person name="Chua K.-O."/>
            <person name="Chan K.-G."/>
            <person name="See-Too W.-S."/>
        </authorList>
    </citation>
    <scope>NUCLEOTIDE SEQUENCE [LARGE SCALE GENOMIC DNA]</scope>
    <source>
        <strain evidence="7 8">Jb2</strain>
    </source>
</reference>
<evidence type="ECO:0008006" key="9">
    <source>
        <dbReference type="Google" id="ProtNLM"/>
    </source>
</evidence>
<dbReference type="Gene3D" id="3.10.420.10">
    <property type="entry name" value="SecB-like"/>
    <property type="match status" value="1"/>
</dbReference>
<feature type="region of interest" description="Disordered" evidence="6">
    <location>
        <begin position="1"/>
        <end position="27"/>
    </location>
</feature>
<dbReference type="RefSeq" id="WP_165599219.1">
    <property type="nucleotide sequence ID" value="NZ_SORY01000002.1"/>
</dbReference>
<evidence type="ECO:0000256" key="2">
    <source>
        <dbReference type="ARBA" id="ARBA00022448"/>
    </source>
</evidence>
<evidence type="ECO:0000313" key="7">
    <source>
        <dbReference type="EMBL" id="TPW35616.1"/>
    </source>
</evidence>
<name>A0A506UQL4_9PROT</name>
<keyword evidence="2" id="KW-0813">Transport</keyword>
<evidence type="ECO:0000256" key="3">
    <source>
        <dbReference type="ARBA" id="ARBA00022927"/>
    </source>
</evidence>
<dbReference type="SUPFAM" id="SSF54611">
    <property type="entry name" value="SecB-like"/>
    <property type="match status" value="1"/>
</dbReference>
<feature type="compositionally biased region" description="Basic and acidic residues" evidence="6">
    <location>
        <begin position="1"/>
        <end position="13"/>
    </location>
</feature>
<keyword evidence="8" id="KW-1185">Reference proteome</keyword>
<keyword evidence="4" id="KW-0811">Translocation</keyword>
<dbReference type="Pfam" id="PF02556">
    <property type="entry name" value="SecB"/>
    <property type="match status" value="1"/>
</dbReference>
<comment type="similarity">
    <text evidence="1">Belongs to the SecB family.</text>
</comment>